<dbReference type="AlphaFoldDB" id="A0A9Q0IVW5"/>
<comment type="subcellular location">
    <subcellularLocation>
        <location evidence="1">Nucleus</location>
    </subcellularLocation>
</comment>
<evidence type="ECO:0000256" key="2">
    <source>
        <dbReference type="ARBA" id="ARBA00022723"/>
    </source>
</evidence>
<keyword evidence="5" id="KW-0862">Zinc</keyword>
<sequence length="785" mass="85739">MKSFQFRNIAPKAPAAVIPPTPSQALLSCKPPSALPDTTNASCPKSIMVPAQNYALMQIAGQDGTFSLVALPPSVSSQTPHHQQPIQKNLKLPIPRYQPMRSKGTSEKTKPQPPTPTVKTPPKGAMTTRARSAGATPPVIKIELQEDGQDKPAPKEHSEQVLLIDPTASEISVSALLPDNAVLFPGSQLDHTADVPQCPATATSDMAQSLYYPTAPGRASQSKAPEERGSTTLRPCQPKPAADQPAGSITVLSPAIFSKAVQIIPSPPMGKLPIPPYSKMKSTLLSPANLSTMSIEKKGLSGQLSLSSSSDIVIKTSVKAEPSIQNWLPNPSSHGQPKTTLLPVLSALQKAPGKKRGRKRKTMEDILTFEARKKRSLSFFRRRVPEKPPASTPDSKQNEVDITKKYRSIRPKPMVVMETVPQLVSLPAITSDCQEQDLLLGNPLPSSAAPKALDPRPLPAPLTLHLKGPSHQRLFMGSRPLHRCPTCSRCFQFKHHLQSHMTSHTNSRPYICPICRKAYAHSGSLSTHMKLHHSEGRPLKTLRCEFCEKSFGYVGVYFSHLREVHKVVLTVEPSISHHEDDIPVEGAASLEPSQDQHQEHVDPVELQIKCGRCQATTATFADMKLHLLYVHHEEVPAQARSGRGGREAENELVKHAAHYWRQFNKKRNLVKCGSCDEEFFSFSKLRRHILSHQRTEGRRPPAGEVGGTPSARQDAGSGPGLLAGPGSAFNCVLCSEVLETKEGVLEHWRSRHHCEQTGLLWNALRCYAGHGGVEGDMDTPAPSPH</sequence>
<dbReference type="PROSITE" id="PS50157">
    <property type="entry name" value="ZINC_FINGER_C2H2_2"/>
    <property type="match status" value="4"/>
</dbReference>
<feature type="domain" description="C2H2-type" evidence="12">
    <location>
        <begin position="670"/>
        <end position="697"/>
    </location>
</feature>
<dbReference type="Proteomes" id="UP001148018">
    <property type="component" value="Unassembled WGS sequence"/>
</dbReference>
<keyword evidence="14" id="KW-1185">Reference proteome</keyword>
<keyword evidence="7" id="KW-0238">DNA-binding</keyword>
<dbReference type="InterPro" id="IPR013087">
    <property type="entry name" value="Znf_C2H2_type"/>
</dbReference>
<keyword evidence="3" id="KW-0677">Repeat</keyword>
<dbReference type="PANTHER" id="PTHR24403:SF67">
    <property type="entry name" value="FI01116P-RELATED"/>
    <property type="match status" value="1"/>
</dbReference>
<dbReference type="PROSITE" id="PS00028">
    <property type="entry name" value="ZINC_FINGER_C2H2_1"/>
    <property type="match status" value="5"/>
</dbReference>
<reference evidence="13" key="1">
    <citation type="submission" date="2022-07" db="EMBL/GenBank/DDBJ databases">
        <title>Chromosome-level genome of Muraenolepis orangiensis.</title>
        <authorList>
            <person name="Kim J."/>
        </authorList>
    </citation>
    <scope>NUCLEOTIDE SEQUENCE</scope>
    <source>
        <strain evidence="13">KU_S4_2022</strain>
        <tissue evidence="13">Muscle</tissue>
    </source>
</reference>
<dbReference type="Gene3D" id="3.30.160.60">
    <property type="entry name" value="Classic Zinc Finger"/>
    <property type="match status" value="2"/>
</dbReference>
<feature type="region of interest" description="Disordered" evidence="11">
    <location>
        <begin position="74"/>
        <end position="138"/>
    </location>
</feature>
<proteinExistence type="predicted"/>
<dbReference type="SMART" id="SM00355">
    <property type="entry name" value="ZnF_C2H2"/>
    <property type="match status" value="6"/>
</dbReference>
<protein>
    <recommendedName>
        <fullName evidence="12">C2H2-type domain-containing protein</fullName>
    </recommendedName>
</protein>
<keyword evidence="2" id="KW-0479">Metal-binding</keyword>
<evidence type="ECO:0000256" key="3">
    <source>
        <dbReference type="ARBA" id="ARBA00022737"/>
    </source>
</evidence>
<evidence type="ECO:0000256" key="11">
    <source>
        <dbReference type="SAM" id="MobiDB-lite"/>
    </source>
</evidence>
<feature type="compositionally biased region" description="Polar residues" evidence="11">
    <location>
        <begin position="74"/>
        <end position="87"/>
    </location>
</feature>
<gene>
    <name evidence="13" type="ORF">NHX12_021172</name>
</gene>
<evidence type="ECO:0000256" key="4">
    <source>
        <dbReference type="ARBA" id="ARBA00022771"/>
    </source>
</evidence>
<dbReference type="GO" id="GO:0008270">
    <property type="term" value="F:zinc ion binding"/>
    <property type="evidence" value="ECO:0007669"/>
    <property type="project" value="UniProtKB-KW"/>
</dbReference>
<feature type="domain" description="C2H2-type" evidence="12">
    <location>
        <begin position="542"/>
        <end position="565"/>
    </location>
</feature>
<keyword evidence="9" id="KW-0539">Nucleus</keyword>
<dbReference type="FunFam" id="3.30.160.60:FF:003312">
    <property type="entry name" value="Zinc finger protein 438"/>
    <property type="match status" value="1"/>
</dbReference>
<dbReference type="FunFam" id="3.30.160.60:FF:000325">
    <property type="entry name" value="ZFP90 zinc finger protein"/>
    <property type="match status" value="1"/>
</dbReference>
<organism evidence="13 14">
    <name type="scientific">Muraenolepis orangiensis</name>
    <name type="common">Patagonian moray cod</name>
    <dbReference type="NCBI Taxonomy" id="630683"/>
    <lineage>
        <taxon>Eukaryota</taxon>
        <taxon>Metazoa</taxon>
        <taxon>Chordata</taxon>
        <taxon>Craniata</taxon>
        <taxon>Vertebrata</taxon>
        <taxon>Euteleostomi</taxon>
        <taxon>Actinopterygii</taxon>
        <taxon>Neopterygii</taxon>
        <taxon>Teleostei</taxon>
        <taxon>Neoteleostei</taxon>
        <taxon>Acanthomorphata</taxon>
        <taxon>Zeiogadaria</taxon>
        <taxon>Gadariae</taxon>
        <taxon>Gadiformes</taxon>
        <taxon>Muraenolepidoidei</taxon>
        <taxon>Muraenolepididae</taxon>
        <taxon>Muraenolepis</taxon>
    </lineage>
</organism>
<evidence type="ECO:0000256" key="6">
    <source>
        <dbReference type="ARBA" id="ARBA00023015"/>
    </source>
</evidence>
<evidence type="ECO:0000313" key="13">
    <source>
        <dbReference type="EMBL" id="KAJ3611156.1"/>
    </source>
</evidence>
<evidence type="ECO:0000313" key="14">
    <source>
        <dbReference type="Proteomes" id="UP001148018"/>
    </source>
</evidence>
<accession>A0A9Q0IVW5</accession>
<feature type="region of interest" description="Disordered" evidence="11">
    <location>
        <begin position="691"/>
        <end position="719"/>
    </location>
</feature>
<dbReference type="GO" id="GO:0005634">
    <property type="term" value="C:nucleus"/>
    <property type="evidence" value="ECO:0007669"/>
    <property type="project" value="UniProtKB-SubCell"/>
</dbReference>
<dbReference type="GO" id="GO:0003677">
    <property type="term" value="F:DNA binding"/>
    <property type="evidence" value="ECO:0007669"/>
    <property type="project" value="UniProtKB-KW"/>
</dbReference>
<keyword evidence="4 10" id="KW-0863">Zinc-finger</keyword>
<dbReference type="EMBL" id="JANIIK010000037">
    <property type="protein sequence ID" value="KAJ3611156.1"/>
    <property type="molecule type" value="Genomic_DNA"/>
</dbReference>
<dbReference type="Pfam" id="PF13894">
    <property type="entry name" value="zf-C2H2_4"/>
    <property type="match status" value="1"/>
</dbReference>
<evidence type="ECO:0000256" key="8">
    <source>
        <dbReference type="ARBA" id="ARBA00023163"/>
    </source>
</evidence>
<evidence type="ECO:0000256" key="9">
    <source>
        <dbReference type="ARBA" id="ARBA00023242"/>
    </source>
</evidence>
<dbReference type="GO" id="GO:0010468">
    <property type="term" value="P:regulation of gene expression"/>
    <property type="evidence" value="ECO:0007669"/>
    <property type="project" value="TreeGrafter"/>
</dbReference>
<evidence type="ECO:0000256" key="1">
    <source>
        <dbReference type="ARBA" id="ARBA00004123"/>
    </source>
</evidence>
<dbReference type="OrthoDB" id="3437960at2759"/>
<dbReference type="SUPFAM" id="SSF57667">
    <property type="entry name" value="beta-beta-alpha zinc fingers"/>
    <property type="match status" value="1"/>
</dbReference>
<evidence type="ECO:0000256" key="5">
    <source>
        <dbReference type="ARBA" id="ARBA00022833"/>
    </source>
</evidence>
<dbReference type="InterPro" id="IPR050688">
    <property type="entry name" value="Zinc_finger/UBP_domain"/>
</dbReference>
<evidence type="ECO:0000256" key="7">
    <source>
        <dbReference type="ARBA" id="ARBA00023125"/>
    </source>
</evidence>
<keyword evidence="6" id="KW-0805">Transcription regulation</keyword>
<keyword evidence="8" id="KW-0804">Transcription</keyword>
<dbReference type="PANTHER" id="PTHR24403">
    <property type="entry name" value="ZINC FINGER PROTEIN"/>
    <property type="match status" value="1"/>
</dbReference>
<comment type="caution">
    <text evidence="13">The sequence shown here is derived from an EMBL/GenBank/DDBJ whole genome shotgun (WGS) entry which is preliminary data.</text>
</comment>
<dbReference type="PROSITE" id="PS51257">
    <property type="entry name" value="PROKAR_LIPOPROTEIN"/>
    <property type="match status" value="1"/>
</dbReference>
<feature type="domain" description="C2H2-type" evidence="12">
    <location>
        <begin position="510"/>
        <end position="538"/>
    </location>
</feature>
<feature type="region of interest" description="Disordered" evidence="11">
    <location>
        <begin position="213"/>
        <end position="246"/>
    </location>
</feature>
<evidence type="ECO:0000256" key="10">
    <source>
        <dbReference type="PROSITE-ProRule" id="PRU00042"/>
    </source>
</evidence>
<feature type="domain" description="C2H2-type" evidence="12">
    <location>
        <begin position="482"/>
        <end position="509"/>
    </location>
</feature>
<dbReference type="InterPro" id="IPR036236">
    <property type="entry name" value="Znf_C2H2_sf"/>
</dbReference>
<evidence type="ECO:0000259" key="12">
    <source>
        <dbReference type="PROSITE" id="PS50157"/>
    </source>
</evidence>
<name>A0A9Q0IVW5_9TELE</name>